<keyword evidence="4 14" id="KW-0819">tRNA processing</keyword>
<dbReference type="STRING" id="113226.A0A139IHQ7"/>
<keyword evidence="2 14" id="KW-0963">Cytoplasm</keyword>
<dbReference type="UniPathway" id="UPA00344"/>
<dbReference type="GO" id="GO:0005524">
    <property type="term" value="F:ATP binding"/>
    <property type="evidence" value="ECO:0007669"/>
    <property type="project" value="UniProtKB-KW"/>
</dbReference>
<feature type="binding site" evidence="14">
    <location>
        <begin position="243"/>
        <end position="247"/>
    </location>
    <ligand>
        <name>ATP</name>
        <dbReference type="ChEBI" id="CHEBI:30616"/>
    </ligand>
</feature>
<comment type="catalytic activity">
    <reaction evidence="14">
        <text>[molybdopterin-synthase sulfur-carrier protein]-C-terminal Gly-Gly-AMP + S-sulfanyl-L-cysteinyl-[cysteine desulfurase] + AH2 = [molybdopterin-synthase sulfur-carrier protein]-C-terminal-Gly-aminoethanethioate + L-cysteinyl-[cysteine desulfurase] + A + AMP + 2 H(+)</text>
        <dbReference type="Rhea" id="RHEA:48612"/>
        <dbReference type="Rhea" id="RHEA-COMP:12157"/>
        <dbReference type="Rhea" id="RHEA-COMP:12158"/>
        <dbReference type="Rhea" id="RHEA-COMP:12159"/>
        <dbReference type="Rhea" id="RHEA-COMP:19907"/>
        <dbReference type="ChEBI" id="CHEBI:13193"/>
        <dbReference type="ChEBI" id="CHEBI:15378"/>
        <dbReference type="ChEBI" id="CHEBI:17499"/>
        <dbReference type="ChEBI" id="CHEBI:29950"/>
        <dbReference type="ChEBI" id="CHEBI:61963"/>
        <dbReference type="ChEBI" id="CHEBI:90618"/>
        <dbReference type="ChEBI" id="CHEBI:232372"/>
        <dbReference type="ChEBI" id="CHEBI:456215"/>
        <dbReference type="EC" id="2.8.1.11"/>
    </reaction>
</comment>
<evidence type="ECO:0000256" key="7">
    <source>
        <dbReference type="ARBA" id="ARBA00022741"/>
    </source>
</evidence>
<evidence type="ECO:0000256" key="2">
    <source>
        <dbReference type="ARBA" id="ARBA00022490"/>
    </source>
</evidence>
<dbReference type="Proteomes" id="UP000073492">
    <property type="component" value="Unassembled WGS sequence"/>
</dbReference>
<dbReference type="HAMAP" id="MF_03049">
    <property type="entry name" value="MOCS3_Uba4"/>
    <property type="match status" value="1"/>
</dbReference>
<dbReference type="InterPro" id="IPR045886">
    <property type="entry name" value="ThiF/MoeB/HesA"/>
</dbReference>
<feature type="active site" description="Glycyl thioester intermediate; for adenylyltransferase activity" evidence="14">
    <location>
        <position position="370"/>
    </location>
</feature>
<accession>A0A139IHQ7</accession>
<dbReference type="GO" id="GO:0042292">
    <property type="term" value="F:URM1 activating enzyme activity"/>
    <property type="evidence" value="ECO:0007669"/>
    <property type="project" value="TreeGrafter"/>
</dbReference>
<dbReference type="SUPFAM" id="SSF69572">
    <property type="entry name" value="Activating enzymes of the ubiquitin-like proteins"/>
    <property type="match status" value="1"/>
</dbReference>
<dbReference type="FunFam" id="3.40.50.720:FF:000033">
    <property type="entry name" value="Adenylyltransferase and sulfurtransferase MOCS3"/>
    <property type="match status" value="1"/>
</dbReference>
<evidence type="ECO:0000256" key="15">
    <source>
        <dbReference type="SAM" id="Coils"/>
    </source>
</evidence>
<dbReference type="InterPro" id="IPR001763">
    <property type="entry name" value="Rhodanese-like_dom"/>
</dbReference>
<dbReference type="Gene3D" id="3.40.250.10">
    <property type="entry name" value="Rhodanese-like domain"/>
    <property type="match status" value="1"/>
</dbReference>
<dbReference type="GO" id="GO:0046872">
    <property type="term" value="F:metal ion binding"/>
    <property type="evidence" value="ECO:0007669"/>
    <property type="project" value="UniProtKB-KW"/>
</dbReference>
<dbReference type="GO" id="GO:0005829">
    <property type="term" value="C:cytosol"/>
    <property type="evidence" value="ECO:0007669"/>
    <property type="project" value="UniProtKB-SubCell"/>
</dbReference>
<comment type="caution">
    <text evidence="17">The sequence shown here is derived from an EMBL/GenBank/DDBJ whole genome shotgun (WGS) entry which is preliminary data.</text>
</comment>
<dbReference type="InterPro" id="IPR035985">
    <property type="entry name" value="Ubiquitin-activating_enz"/>
</dbReference>
<evidence type="ECO:0000256" key="3">
    <source>
        <dbReference type="ARBA" id="ARBA00022679"/>
    </source>
</evidence>
<proteinExistence type="inferred from homology"/>
<keyword evidence="7 14" id="KW-0547">Nucleotide-binding</keyword>
<comment type="function">
    <text evidence="13">Plays a central role in 2-thiolation of mcm(5)S(2)U at tRNA wobble positions of cytosolic tRNA(Lys), tRNA(Glu) and tRNA(Gln). Also essential during biosynthesis of the molybdenum cofactor. Acts by mediating the C-terminal thiocarboxylation of sulfur carriers urm1 and mocs2a. Its N-terminus first activates urm1 and mocs2a as acyl-adenylates (-COAMP), then the persulfide sulfur on the catalytic cysteine is transferred to urm1 and mocs2a to form thiocarboxylation (-COSH) of their C-terminus. The reaction probably involves hydrogen sulfide that is generated from the persulfide intermediate and that acts as a nucleophile towards urm1 and mocs2a. Subsequently, a transient disulfide bond is formed. Does not use thiosulfate as sulfur donor; nfs1 probably acting as a sulfur donor for thiocarboxylation reactions.</text>
</comment>
<dbReference type="EC" id="2.8.1.11" evidence="14"/>
<sequence>MHFWSVVAEASAEPEVCIVHGIPICRYIPTCTSRLTTTCPSSAGVCRPVQQGEVPTATMASIQDMDARVSLLRKQIAATESQLASLKQQLRQTESRVETARLLQASYQGGFPAEWIGETLSVLTDDLHGRTLSGTMYTGSENSAGSPEAIATSIRQETGIGGREFVTPEPASTGRWPLLGEEYNRYGRQMMMPEIGLHGQLRLKKARVLIVGVGGLGCPAAAYLAGAGVGTLGLMDGDVVEVSNLHRQVAHSTTRVGQSKVDSAYEYLSDLNPLVNYHRHHFHLSPEKAIHIFSQYDLILDCTDHPTSRYLISDACVLAGKPLVSASALKTEGQLIVLNNPPRSPGDLSGGPCYRCVFPKPPPADAVLSCGEAGILGPVVGVMGVLQALEAAKLLTAKRRVRGKSSTEMELEAVMGMTPQSEEPHEEPGRPTLLIFSAYTNPQFRSVRMRNRRTDCAACSAQASVTQYSLTSGSLDYATFCGLTNPINILPPTSRISASDFARLPRDGSNTLIDTRDETQYQMCALRGSVNVPWNGSSEAWLEKAFQSGALTGGGSHYYVICRNGNDSQLAAKAIQDLLDNQMNGDEGGNPHIVVKDIKGGFRAWRKEVDSDWPDY</sequence>
<dbReference type="AlphaFoldDB" id="A0A139IHQ7"/>
<keyword evidence="9 14" id="KW-0862">Zinc</keyword>
<keyword evidence="10 14" id="KW-0067">ATP-binding</keyword>
<evidence type="ECO:0000256" key="5">
    <source>
        <dbReference type="ARBA" id="ARBA00022695"/>
    </source>
</evidence>
<comment type="catalytic activity">
    <reaction evidence="14">
        <text>[molybdopterin-synthase sulfur-carrier protein]-C-terminal Gly-Gly + ATP + H(+) = [molybdopterin-synthase sulfur-carrier protein]-C-terminal Gly-Gly-AMP + diphosphate</text>
        <dbReference type="Rhea" id="RHEA:43616"/>
        <dbReference type="Rhea" id="RHEA-COMP:12159"/>
        <dbReference type="Rhea" id="RHEA-COMP:12202"/>
        <dbReference type="ChEBI" id="CHEBI:15378"/>
        <dbReference type="ChEBI" id="CHEBI:30616"/>
        <dbReference type="ChEBI" id="CHEBI:33019"/>
        <dbReference type="ChEBI" id="CHEBI:90618"/>
        <dbReference type="ChEBI" id="CHEBI:90778"/>
        <dbReference type="EC" id="2.7.7.80"/>
    </reaction>
</comment>
<dbReference type="GO" id="GO:0032447">
    <property type="term" value="P:protein urmylation"/>
    <property type="evidence" value="ECO:0007669"/>
    <property type="project" value="TreeGrafter"/>
</dbReference>
<evidence type="ECO:0000256" key="14">
    <source>
        <dbReference type="HAMAP-Rule" id="MF_03049"/>
    </source>
</evidence>
<comment type="similarity">
    <text evidence="14">In the N-terminal section; belongs to the HesA/MoeB/ThiF family. UBA4 subfamily.</text>
</comment>
<evidence type="ECO:0000256" key="4">
    <source>
        <dbReference type="ARBA" id="ARBA00022694"/>
    </source>
</evidence>
<keyword evidence="8" id="KW-0833">Ubl conjugation pathway</keyword>
<evidence type="ECO:0000259" key="16">
    <source>
        <dbReference type="PROSITE" id="PS50206"/>
    </source>
</evidence>
<gene>
    <name evidence="14" type="primary">uba4</name>
    <name evidence="14" type="synonym">cnxF</name>
    <name evidence="17" type="ORF">AC579_1284</name>
</gene>
<dbReference type="InterPro" id="IPR000594">
    <property type="entry name" value="ThiF_NAD_FAD-bd"/>
</dbReference>
<comment type="pathway">
    <text evidence="14">Cofactor biosynthesis; molybdopterin biosynthesis.</text>
</comment>
<organism evidence="17 18">
    <name type="scientific">Pseudocercospora musae</name>
    <dbReference type="NCBI Taxonomy" id="113226"/>
    <lineage>
        <taxon>Eukaryota</taxon>
        <taxon>Fungi</taxon>
        <taxon>Dikarya</taxon>
        <taxon>Ascomycota</taxon>
        <taxon>Pezizomycotina</taxon>
        <taxon>Dothideomycetes</taxon>
        <taxon>Dothideomycetidae</taxon>
        <taxon>Mycosphaerellales</taxon>
        <taxon>Mycosphaerellaceae</taxon>
        <taxon>Pseudocercospora</taxon>
    </lineage>
</organism>
<dbReference type="UniPathway" id="UPA00988"/>
<dbReference type="PROSITE" id="PS50206">
    <property type="entry name" value="RHODANESE_3"/>
    <property type="match status" value="1"/>
</dbReference>
<dbReference type="CDD" id="cd00757">
    <property type="entry name" value="ThiF_MoeB_HesA_family"/>
    <property type="match status" value="1"/>
</dbReference>
<comment type="subcellular location">
    <subcellularLocation>
        <location evidence="1">Cytoplasm</location>
        <location evidence="1">Cytosol</location>
    </subcellularLocation>
</comment>
<feature type="domain" description="Rhodanese" evidence="16">
    <location>
        <begin position="511"/>
        <end position="614"/>
    </location>
</feature>
<dbReference type="Pfam" id="PF00581">
    <property type="entry name" value="Rhodanese"/>
    <property type="match status" value="1"/>
</dbReference>
<dbReference type="GO" id="GO:0004792">
    <property type="term" value="F:thiosulfate-cyanide sulfurtransferase activity"/>
    <property type="evidence" value="ECO:0007669"/>
    <property type="project" value="TreeGrafter"/>
</dbReference>
<keyword evidence="18" id="KW-1185">Reference proteome</keyword>
<keyword evidence="5" id="KW-0548">Nucleotidyltransferase</keyword>
<dbReference type="InterPro" id="IPR036873">
    <property type="entry name" value="Rhodanese-like_dom_sf"/>
</dbReference>
<dbReference type="Gene3D" id="3.40.50.720">
    <property type="entry name" value="NAD(P)-binding Rossmann-like Domain"/>
    <property type="match status" value="1"/>
</dbReference>
<feature type="binding site" evidence="14">
    <location>
        <position position="353"/>
    </location>
    <ligand>
        <name>Zn(2+)</name>
        <dbReference type="ChEBI" id="CHEBI:29105"/>
    </ligand>
</feature>
<evidence type="ECO:0000313" key="18">
    <source>
        <dbReference type="Proteomes" id="UP000073492"/>
    </source>
</evidence>
<name>A0A139IHQ7_9PEZI</name>
<dbReference type="EC" id="2.7.7.80" evidence="14"/>
<dbReference type="InterPro" id="IPR028885">
    <property type="entry name" value="MOCS3/Uba4"/>
</dbReference>
<dbReference type="PANTHER" id="PTHR10953:SF102">
    <property type="entry name" value="ADENYLYLTRANSFERASE AND SULFURTRANSFERASE MOCS3"/>
    <property type="match status" value="1"/>
</dbReference>
<keyword evidence="15" id="KW-0175">Coiled coil</keyword>
<dbReference type="GO" id="GO:0006777">
    <property type="term" value="P:Mo-molybdopterin cofactor biosynthetic process"/>
    <property type="evidence" value="ECO:0007669"/>
    <property type="project" value="UniProtKB-UniRule"/>
</dbReference>
<feature type="binding site" evidence="14">
    <location>
        <position position="260"/>
    </location>
    <ligand>
        <name>ATP</name>
        <dbReference type="ChEBI" id="CHEBI:30616"/>
    </ligand>
</feature>
<comment type="cofactor">
    <cofactor evidence="14">
        <name>Zn(2+)</name>
        <dbReference type="ChEBI" id="CHEBI:29105"/>
    </cofactor>
    <text evidence="14">Binds 1 zinc ion per subunit.</text>
</comment>
<evidence type="ECO:0000256" key="11">
    <source>
        <dbReference type="ARBA" id="ARBA00023150"/>
    </source>
</evidence>
<keyword evidence="11 14" id="KW-0501">Molybdenum cofactor biosynthesis</keyword>
<reference evidence="17 18" key="1">
    <citation type="submission" date="2015-07" db="EMBL/GenBank/DDBJ databases">
        <title>Comparative genomics of the Sigatoka disease complex on banana suggests a link between parallel evolutionary changes in Pseudocercospora fijiensis and Pseudocercospora eumusae and increased virulence on the banana host.</title>
        <authorList>
            <person name="Chang T.-C."/>
            <person name="Salvucci A."/>
            <person name="Crous P.W."/>
            <person name="Stergiopoulos I."/>
        </authorList>
    </citation>
    <scope>NUCLEOTIDE SEQUENCE [LARGE SCALE GENOMIC DNA]</scope>
    <source>
        <strain evidence="17 18">CBS 116634</strain>
    </source>
</reference>
<dbReference type="GO" id="GO:0002143">
    <property type="term" value="P:tRNA wobble position uridine thiolation"/>
    <property type="evidence" value="ECO:0007669"/>
    <property type="project" value="InterPro"/>
</dbReference>
<evidence type="ECO:0000256" key="10">
    <source>
        <dbReference type="ARBA" id="ARBA00022840"/>
    </source>
</evidence>
<feature type="binding site" evidence="14">
    <location>
        <begin position="304"/>
        <end position="305"/>
    </location>
    <ligand>
        <name>ATP</name>
        <dbReference type="ChEBI" id="CHEBI:30616"/>
    </ligand>
</feature>
<protein>
    <recommendedName>
        <fullName evidence="14">Adenylyltransferase and sulfurtransferase uba4</fullName>
    </recommendedName>
    <alternativeName>
        <fullName evidence="14">Common component for nitrate reductase and xanthine dehydrogenase protein F</fullName>
    </alternativeName>
    <alternativeName>
        <fullName evidence="14">Ubiquitin-like protein activator 4</fullName>
    </alternativeName>
    <domain>
        <recommendedName>
            <fullName evidence="14">Molybdopterin-synthase adenylyltransferase</fullName>
            <ecNumber evidence="14">2.7.7.80</ecNumber>
        </recommendedName>
        <alternativeName>
            <fullName evidence="14">Adenylyltransferase uba4</fullName>
        </alternativeName>
        <alternativeName>
            <fullName evidence="14">Sulfur carrier protein MOCS2A adenylyltransferase</fullName>
        </alternativeName>
    </domain>
    <domain>
        <recommendedName>
            <fullName evidence="14">Molybdopterin-synthase sulfurtransferase</fullName>
            <ecNumber evidence="14">2.8.1.11</ecNumber>
        </recommendedName>
        <alternativeName>
            <fullName evidence="14">Sulfurtransferase uba4</fullName>
        </alternativeName>
        <alternativeName>
            <fullName evidence="14">Sulfur carrier protein MOCS2A sulfurtransferase</fullName>
        </alternativeName>
    </domain>
</protein>
<dbReference type="GO" id="GO:0061604">
    <property type="term" value="F:molybdopterin-synthase sulfurtransferase activity"/>
    <property type="evidence" value="ECO:0007669"/>
    <property type="project" value="UniProtKB-EC"/>
</dbReference>
<feature type="active site" description="Cysteine persulfide intermediate; for sulfurtransferase activity" evidence="14">
    <location>
        <position position="562"/>
    </location>
</feature>
<comment type="pathway">
    <text evidence="14">tRNA modification; 5-methoxycarbonylmethyl-2-thiouridine-tRNA biosynthesis.</text>
</comment>
<evidence type="ECO:0000256" key="12">
    <source>
        <dbReference type="ARBA" id="ARBA00023268"/>
    </source>
</evidence>
<dbReference type="OrthoDB" id="10261062at2759"/>
<keyword evidence="6 14" id="KW-0479">Metal-binding</keyword>
<feature type="binding site" evidence="14">
    <location>
        <position position="236"/>
    </location>
    <ligand>
        <name>ATP</name>
        <dbReference type="ChEBI" id="CHEBI:30616"/>
    </ligand>
</feature>
<evidence type="ECO:0000256" key="13">
    <source>
        <dbReference type="ARBA" id="ARBA00043893"/>
    </source>
</evidence>
<keyword evidence="12 14" id="KW-0511">Multifunctional enzyme</keyword>
<evidence type="ECO:0000256" key="9">
    <source>
        <dbReference type="ARBA" id="ARBA00022833"/>
    </source>
</evidence>
<dbReference type="Pfam" id="PF00899">
    <property type="entry name" value="ThiF"/>
    <property type="match status" value="1"/>
</dbReference>
<feature type="binding site" evidence="14">
    <location>
        <position position="356"/>
    </location>
    <ligand>
        <name>Zn(2+)</name>
        <dbReference type="ChEBI" id="CHEBI:29105"/>
    </ligand>
</feature>
<evidence type="ECO:0000256" key="8">
    <source>
        <dbReference type="ARBA" id="ARBA00022786"/>
    </source>
</evidence>
<keyword evidence="3 14" id="KW-0808">Transferase</keyword>
<feature type="binding site" evidence="14">
    <location>
        <position position="459"/>
    </location>
    <ligand>
        <name>Zn(2+)</name>
        <dbReference type="ChEBI" id="CHEBI:29105"/>
    </ligand>
</feature>
<feature type="coiled-coil region" evidence="15">
    <location>
        <begin position="62"/>
        <end position="103"/>
    </location>
</feature>
<feature type="binding site" evidence="14">
    <location>
        <position position="456"/>
    </location>
    <ligand>
        <name>Zn(2+)</name>
        <dbReference type="ChEBI" id="CHEBI:29105"/>
    </ligand>
</feature>
<evidence type="ECO:0000313" key="17">
    <source>
        <dbReference type="EMBL" id="KXT14281.1"/>
    </source>
</evidence>
<dbReference type="SMART" id="SM00450">
    <property type="entry name" value="RHOD"/>
    <property type="match status" value="1"/>
</dbReference>
<evidence type="ECO:0000256" key="6">
    <source>
        <dbReference type="ARBA" id="ARBA00022723"/>
    </source>
</evidence>
<feature type="binding site" evidence="14">
    <location>
        <position position="215"/>
    </location>
    <ligand>
        <name>ATP</name>
        <dbReference type="ChEBI" id="CHEBI:30616"/>
    </ligand>
</feature>
<dbReference type="EMBL" id="LFZO01000087">
    <property type="protein sequence ID" value="KXT14281.1"/>
    <property type="molecule type" value="Genomic_DNA"/>
</dbReference>
<dbReference type="GO" id="GO:0061605">
    <property type="term" value="F:molybdopterin-synthase adenylyltransferase activity"/>
    <property type="evidence" value="ECO:0007669"/>
    <property type="project" value="UniProtKB-EC"/>
</dbReference>
<comment type="function">
    <text evidence="14">Plays a central role in 2-thiolation of mcm(5)S(2)U at tRNA wobble positions of cytosolic tRNA(Lys), tRNA(Glu) and tRNA(Gln). Also essential during biosynthesis of the molybdenum cofactor. Acts by mediating the C-terminal thiocarboxylation of sulfur carriers urm1 and MOCS2A. Its N-terminus first activates urm1 and MOCS2A as acyl-adenylates (-COAMP), then the persulfide sulfur on the catalytic cysteine is transferred to urm1 and MOCS2A to form thiocarboxylation (-COSH) of their C-terminus. The reaction probably involves hydrogen sulfide that is generated from the persulfide intermediate and that acts as nucleophile towards urm1 and MOCS2A. Subsequently, a transient disulfide bond is formed. Does not use thiosulfate as sulfur donor; nfs1 probably acting as a sulfur donor for thiocarboxylation reactions.</text>
</comment>
<evidence type="ECO:0000256" key="1">
    <source>
        <dbReference type="ARBA" id="ARBA00004514"/>
    </source>
</evidence>
<dbReference type="PANTHER" id="PTHR10953">
    <property type="entry name" value="UBIQUITIN-ACTIVATING ENZYME E1"/>
    <property type="match status" value="1"/>
</dbReference>